<evidence type="ECO:0000256" key="3">
    <source>
        <dbReference type="SAM" id="Phobius"/>
    </source>
</evidence>
<dbReference type="eggNOG" id="COG5001">
    <property type="taxonomic scope" value="Bacteria"/>
</dbReference>
<dbReference type="SUPFAM" id="SSF55073">
    <property type="entry name" value="Nucleotide cyclase"/>
    <property type="match status" value="1"/>
</dbReference>
<comment type="catalytic activity">
    <reaction evidence="2">
        <text>2 GTP = 3',3'-c-di-GMP + 2 diphosphate</text>
        <dbReference type="Rhea" id="RHEA:24898"/>
        <dbReference type="ChEBI" id="CHEBI:33019"/>
        <dbReference type="ChEBI" id="CHEBI:37565"/>
        <dbReference type="ChEBI" id="CHEBI:58805"/>
        <dbReference type="EC" id="2.7.7.65"/>
    </reaction>
</comment>
<dbReference type="GO" id="GO:0052621">
    <property type="term" value="F:diguanylate cyclase activity"/>
    <property type="evidence" value="ECO:0007669"/>
    <property type="project" value="UniProtKB-EC"/>
</dbReference>
<keyword evidence="3" id="KW-1133">Transmembrane helix</keyword>
<gene>
    <name evidence="5" type="ORF">M529_03725</name>
</gene>
<accession>T0J6C1</accession>
<dbReference type="CDD" id="cd01949">
    <property type="entry name" value="GGDEF"/>
    <property type="match status" value="1"/>
</dbReference>
<sequence length="276" mass="29822">MAGVAFADHAMPQIGFAPLYMPAICGACWALGAREGYFVAVIAAVLAVVPSMHDLPALSTIELALRVGVRIGAFVFIAAAITSFRRSYDRELFHAHRDRMTGTLNKEVFHRRCAKAILDAGHTRQTLLLIILDLDDFKAVNSREGHLAGDEVLRTFAKGVSAIMRREDLIGRIGGDEFALLVRVPSIVAGQGFARDVHTRLSAVLADSPHPVTCSMGALLIPPEAPRDASALIHATDQAMYRAKHGGKNSIEIDRAAEPEKAATIRIGAKRREEVA</sequence>
<dbReference type="PANTHER" id="PTHR45138">
    <property type="entry name" value="REGULATORY COMPONENTS OF SENSORY TRANSDUCTION SYSTEM"/>
    <property type="match status" value="1"/>
</dbReference>
<evidence type="ECO:0000256" key="1">
    <source>
        <dbReference type="ARBA" id="ARBA00012528"/>
    </source>
</evidence>
<dbReference type="EMBL" id="AUWY01000034">
    <property type="protein sequence ID" value="EQB33526.1"/>
    <property type="molecule type" value="Genomic_DNA"/>
</dbReference>
<dbReference type="InterPro" id="IPR000160">
    <property type="entry name" value="GGDEF_dom"/>
</dbReference>
<evidence type="ECO:0000313" key="6">
    <source>
        <dbReference type="Proteomes" id="UP000015523"/>
    </source>
</evidence>
<keyword evidence="6" id="KW-1185">Reference proteome</keyword>
<comment type="caution">
    <text evidence="5">The sequence shown here is derived from an EMBL/GenBank/DDBJ whole genome shotgun (WGS) entry which is preliminary data.</text>
</comment>
<dbReference type="AlphaFoldDB" id="T0J6C1"/>
<dbReference type="PANTHER" id="PTHR45138:SF9">
    <property type="entry name" value="DIGUANYLATE CYCLASE DGCM-RELATED"/>
    <property type="match status" value="1"/>
</dbReference>
<dbReference type="InterPro" id="IPR029787">
    <property type="entry name" value="Nucleotide_cyclase"/>
</dbReference>
<dbReference type="Pfam" id="PF00990">
    <property type="entry name" value="GGDEF"/>
    <property type="match status" value="1"/>
</dbReference>
<dbReference type="PROSITE" id="PS50887">
    <property type="entry name" value="GGDEF"/>
    <property type="match status" value="1"/>
</dbReference>
<dbReference type="NCBIfam" id="TIGR00254">
    <property type="entry name" value="GGDEF"/>
    <property type="match status" value="1"/>
</dbReference>
<dbReference type="Proteomes" id="UP000015523">
    <property type="component" value="Unassembled WGS sequence"/>
</dbReference>
<dbReference type="RefSeq" id="WP_021316713.1">
    <property type="nucleotide sequence ID" value="NZ_AUWY01000034.1"/>
</dbReference>
<proteinExistence type="predicted"/>
<dbReference type="EC" id="2.7.7.65" evidence="1"/>
<organism evidence="5 6">
    <name type="scientific">Sphingobium ummariense RL-3</name>
    <dbReference type="NCBI Taxonomy" id="1346791"/>
    <lineage>
        <taxon>Bacteria</taxon>
        <taxon>Pseudomonadati</taxon>
        <taxon>Pseudomonadota</taxon>
        <taxon>Alphaproteobacteria</taxon>
        <taxon>Sphingomonadales</taxon>
        <taxon>Sphingomonadaceae</taxon>
        <taxon>Sphingobium</taxon>
    </lineage>
</organism>
<feature type="domain" description="GGDEF" evidence="4">
    <location>
        <begin position="125"/>
        <end position="256"/>
    </location>
</feature>
<evidence type="ECO:0000256" key="2">
    <source>
        <dbReference type="ARBA" id="ARBA00034247"/>
    </source>
</evidence>
<feature type="transmembrane region" description="Helical" evidence="3">
    <location>
        <begin position="12"/>
        <end position="31"/>
    </location>
</feature>
<evidence type="ECO:0000259" key="4">
    <source>
        <dbReference type="PROSITE" id="PS50887"/>
    </source>
</evidence>
<keyword evidence="3" id="KW-0812">Transmembrane</keyword>
<dbReference type="STRING" id="1346791.M529_03725"/>
<evidence type="ECO:0000313" key="5">
    <source>
        <dbReference type="EMBL" id="EQB33526.1"/>
    </source>
</evidence>
<dbReference type="PATRIC" id="fig|1346791.3.peg.722"/>
<feature type="transmembrane region" description="Helical" evidence="3">
    <location>
        <begin position="36"/>
        <end position="53"/>
    </location>
</feature>
<dbReference type="InterPro" id="IPR050469">
    <property type="entry name" value="Diguanylate_Cyclase"/>
</dbReference>
<feature type="transmembrane region" description="Helical" evidence="3">
    <location>
        <begin position="65"/>
        <end position="84"/>
    </location>
</feature>
<protein>
    <recommendedName>
        <fullName evidence="1">diguanylate cyclase</fullName>
        <ecNumber evidence="1">2.7.7.65</ecNumber>
    </recommendedName>
</protein>
<dbReference type="Gene3D" id="3.30.70.270">
    <property type="match status" value="1"/>
</dbReference>
<name>T0J6C1_9SPHN</name>
<reference evidence="5 6" key="1">
    <citation type="journal article" date="2013" name="Genome Announc.">
        <title>Draft Genome Sequence of Sphingobium ummariense Strain RL-3, a Hexachlorocyclohexane-Degrading Bacterium.</title>
        <authorList>
            <person name="Kohli P."/>
            <person name="Dua A."/>
            <person name="Sangwan N."/>
            <person name="Oldach P."/>
            <person name="Khurana J.P."/>
            <person name="Lal R."/>
        </authorList>
    </citation>
    <scope>NUCLEOTIDE SEQUENCE [LARGE SCALE GENOMIC DNA]</scope>
    <source>
        <strain evidence="5 6">RL-3</strain>
    </source>
</reference>
<keyword evidence="3" id="KW-0472">Membrane</keyword>
<dbReference type="InterPro" id="IPR043128">
    <property type="entry name" value="Rev_trsase/Diguanyl_cyclase"/>
</dbReference>
<dbReference type="SMART" id="SM00267">
    <property type="entry name" value="GGDEF"/>
    <property type="match status" value="1"/>
</dbReference>